<evidence type="ECO:0000313" key="2">
    <source>
        <dbReference type="Proteomes" id="UP000667802"/>
    </source>
</evidence>
<protein>
    <submittedName>
        <fullName evidence="1">Uncharacterized protein</fullName>
    </submittedName>
</protein>
<evidence type="ECO:0000313" key="1">
    <source>
        <dbReference type="EMBL" id="MDR9895917.1"/>
    </source>
</evidence>
<proteinExistence type="predicted"/>
<comment type="caution">
    <text evidence="1">The sequence shown here is derived from an EMBL/GenBank/DDBJ whole genome shotgun (WGS) entry which is preliminary data.</text>
</comment>
<organism evidence="1 2">
    <name type="scientific">Aetokthonos hydrillicola Thurmond2011</name>
    <dbReference type="NCBI Taxonomy" id="2712845"/>
    <lineage>
        <taxon>Bacteria</taxon>
        <taxon>Bacillati</taxon>
        <taxon>Cyanobacteriota</taxon>
        <taxon>Cyanophyceae</taxon>
        <taxon>Nostocales</taxon>
        <taxon>Hapalosiphonaceae</taxon>
        <taxon>Aetokthonos</taxon>
    </lineage>
</organism>
<accession>A0AAP5I992</accession>
<name>A0AAP5I992_9CYAN</name>
<gene>
    <name evidence="1" type="ORF">G7B40_015290</name>
</gene>
<dbReference type="Proteomes" id="UP000667802">
    <property type="component" value="Unassembled WGS sequence"/>
</dbReference>
<dbReference type="EMBL" id="JAALHA020000006">
    <property type="protein sequence ID" value="MDR9895917.1"/>
    <property type="molecule type" value="Genomic_DNA"/>
</dbReference>
<reference evidence="2" key="1">
    <citation type="journal article" date="2021" name="Science">
        <title>Hunting the eagle killer: A cyanobacterial neurotoxin causes vacuolar myelinopathy.</title>
        <authorList>
            <person name="Breinlinger S."/>
            <person name="Phillips T.J."/>
            <person name="Haram B.N."/>
            <person name="Mares J."/>
            <person name="Martinez Yerena J.A."/>
            <person name="Hrouzek P."/>
            <person name="Sobotka R."/>
            <person name="Henderson W.M."/>
            <person name="Schmieder P."/>
            <person name="Williams S.M."/>
            <person name="Lauderdale J.D."/>
            <person name="Wilde H.D."/>
            <person name="Gerrin W."/>
            <person name="Kust A."/>
            <person name="Washington J.W."/>
            <person name="Wagner C."/>
            <person name="Geier B."/>
            <person name="Liebeke M."/>
            <person name="Enke H."/>
            <person name="Niedermeyer T.H.J."/>
            <person name="Wilde S.B."/>
        </authorList>
    </citation>
    <scope>NUCLEOTIDE SEQUENCE [LARGE SCALE GENOMIC DNA]</scope>
    <source>
        <strain evidence="2">Thurmond2011</strain>
    </source>
</reference>
<sequence length="435" mass="51764">MTTKSLSINQEQENIRNLGKQYLSFEMAQEKIYRFFLEIVRNWKPEDVLNEFKCLFIDTIDVFNSNFSSGIYEIFIESTEDEFHNTFKRCCYILINNWETSRKYQYIQKLISLLENLHENIKLTSSRPKSRYKVWLENFLASNDYEELKLFAYKHEESVQQHWTKRYRSYLLTAQSLNKKNPKEQQEVAHKISRQLKDKFKFELAMYSAHSETALAKTNRYKNPSTLGDEVVRLIKRIIVKNGVFNYKNIANIFVKQTENQTFKQFKESIQKYLIFSVDQQEVVETLKQDLSDKILSFLVDYDKQTVSKDLLLRTSNRIIDLLTTENGREPSALFTLLVLQGNSLTLVIVLLKIILICKNSRSHLELRIANLIGYYDKYPAEECRWFINFIEILNIMLAIYADNIEYNLINMEENQQYRNPQLDLHAYRVFSQSK</sequence>
<dbReference type="AlphaFoldDB" id="A0AAP5I992"/>
<keyword evidence="2" id="KW-1185">Reference proteome</keyword>
<dbReference type="RefSeq" id="WP_208344750.1">
    <property type="nucleotide sequence ID" value="NZ_CAWQFN010000536.1"/>
</dbReference>